<gene>
    <name evidence="1" type="ORF">Vadar_020031</name>
</gene>
<dbReference type="Proteomes" id="UP000828048">
    <property type="component" value="Chromosome 7"/>
</dbReference>
<comment type="caution">
    <text evidence="1">The sequence shown here is derived from an EMBL/GenBank/DDBJ whole genome shotgun (WGS) entry which is preliminary data.</text>
</comment>
<organism evidence="1 2">
    <name type="scientific">Vaccinium darrowii</name>
    <dbReference type="NCBI Taxonomy" id="229202"/>
    <lineage>
        <taxon>Eukaryota</taxon>
        <taxon>Viridiplantae</taxon>
        <taxon>Streptophyta</taxon>
        <taxon>Embryophyta</taxon>
        <taxon>Tracheophyta</taxon>
        <taxon>Spermatophyta</taxon>
        <taxon>Magnoliopsida</taxon>
        <taxon>eudicotyledons</taxon>
        <taxon>Gunneridae</taxon>
        <taxon>Pentapetalae</taxon>
        <taxon>asterids</taxon>
        <taxon>Ericales</taxon>
        <taxon>Ericaceae</taxon>
        <taxon>Vaccinioideae</taxon>
        <taxon>Vaccinieae</taxon>
        <taxon>Vaccinium</taxon>
    </lineage>
</organism>
<accession>A0ACB7Y7S1</accession>
<sequence>MDMEGEAPTAGEIEEATQEDTTNNPDAEESSPLLPKTRSVQTKVPEVEVHLHRRGKGPIAVFKSALGGWDQDQIELGPILDNYAFKSVFAFNPDSGRGAPIRFHPGNRRSLLPYTDGSLIFIDGEPKVSHHSSQNSNSISFSVYVDNLLYEMDEVWLRQIFRSYGDVVDVFIPNKRSSRFNTKFGFVRFRSRAEALDAVQDLHGIRIRDFRVQKKASMSRALGDDKCPFADIVAGKRPSVTTTSIKVQDEGDQWLSMSAIAKLPSQRLIESLREAFIAEGVWTVQVVEEQVGVTSFVKTICECAVDKKGQNKCRANPYVVLHTVNESGDNSICPEYS</sequence>
<name>A0ACB7Y7S1_9ERIC</name>
<dbReference type="EMBL" id="CM037157">
    <property type="protein sequence ID" value="KAH7849587.1"/>
    <property type="molecule type" value="Genomic_DNA"/>
</dbReference>
<evidence type="ECO:0000313" key="1">
    <source>
        <dbReference type="EMBL" id="KAH7849587.1"/>
    </source>
</evidence>
<proteinExistence type="predicted"/>
<reference evidence="1 2" key="1">
    <citation type="journal article" date="2021" name="Hortic Res">
        <title>High-quality reference genome and annotation aids understanding of berry development for evergreen blueberry (Vaccinium darrowii).</title>
        <authorList>
            <person name="Yu J."/>
            <person name="Hulse-Kemp A.M."/>
            <person name="Babiker E."/>
            <person name="Staton M."/>
        </authorList>
    </citation>
    <scope>NUCLEOTIDE SEQUENCE [LARGE SCALE GENOMIC DNA]</scope>
    <source>
        <strain evidence="2">cv. NJ 8807/NJ 8810</strain>
        <tissue evidence="1">Young leaf</tissue>
    </source>
</reference>
<keyword evidence="2" id="KW-1185">Reference proteome</keyword>
<protein>
    <submittedName>
        <fullName evidence="1">Uncharacterized protein</fullName>
    </submittedName>
</protein>
<evidence type="ECO:0000313" key="2">
    <source>
        <dbReference type="Proteomes" id="UP000828048"/>
    </source>
</evidence>